<evidence type="ECO:0000259" key="6">
    <source>
        <dbReference type="PROSITE" id="PS50093"/>
    </source>
</evidence>
<dbReference type="PANTHER" id="PTHR40088">
    <property type="entry name" value="PECTATE LYASE (EUROFUNG)"/>
    <property type="match status" value="1"/>
</dbReference>
<evidence type="ECO:0000313" key="8">
    <source>
        <dbReference type="Proteomes" id="UP000198210"/>
    </source>
</evidence>
<comment type="subcellular location">
    <subcellularLocation>
        <location evidence="1">Secreted</location>
    </subcellularLocation>
</comment>
<dbReference type="SMART" id="SM00710">
    <property type="entry name" value="PbH1"/>
    <property type="match status" value="4"/>
</dbReference>
<dbReference type="InterPro" id="IPR008999">
    <property type="entry name" value="Actin-crosslinking"/>
</dbReference>
<dbReference type="InterPro" id="IPR000601">
    <property type="entry name" value="PKD_dom"/>
</dbReference>
<feature type="domain" description="PKD" evidence="6">
    <location>
        <begin position="448"/>
        <end position="508"/>
    </location>
</feature>
<dbReference type="InterPro" id="IPR013783">
    <property type="entry name" value="Ig-like_fold"/>
</dbReference>
<dbReference type="PANTHER" id="PTHR40088:SF2">
    <property type="entry name" value="SECRETED SUGAR HYDROLASE"/>
    <property type="match status" value="1"/>
</dbReference>
<dbReference type="GO" id="GO:0005576">
    <property type="term" value="C:extracellular region"/>
    <property type="evidence" value="ECO:0007669"/>
    <property type="project" value="UniProtKB-SubCell"/>
</dbReference>
<evidence type="ECO:0000256" key="4">
    <source>
        <dbReference type="SAM" id="MobiDB-lite"/>
    </source>
</evidence>
<feature type="signal peptide" evidence="5">
    <location>
        <begin position="1"/>
        <end position="27"/>
    </location>
</feature>
<evidence type="ECO:0000256" key="1">
    <source>
        <dbReference type="ARBA" id="ARBA00004613"/>
    </source>
</evidence>
<evidence type="ECO:0000313" key="7">
    <source>
        <dbReference type="EMBL" id="SCG39029.1"/>
    </source>
</evidence>
<dbReference type="GO" id="GO:0005975">
    <property type="term" value="P:carbohydrate metabolic process"/>
    <property type="evidence" value="ECO:0007669"/>
    <property type="project" value="UniProtKB-ARBA"/>
</dbReference>
<reference evidence="7 8" key="1">
    <citation type="submission" date="2016-06" db="EMBL/GenBank/DDBJ databases">
        <authorList>
            <person name="Kjaerup R.B."/>
            <person name="Dalgaard T.S."/>
            <person name="Juul-Madsen H.R."/>
        </authorList>
    </citation>
    <scope>NUCLEOTIDE SEQUENCE [LARGE SCALE GENOMIC DNA]</scope>
    <source>
        <strain evidence="7 8">DSM 45097</strain>
    </source>
</reference>
<dbReference type="PROSITE" id="PS50093">
    <property type="entry name" value="PKD"/>
    <property type="match status" value="1"/>
</dbReference>
<gene>
    <name evidence="7" type="ORF">GA0074704_0763</name>
</gene>
<sequence length="764" mass="79271">MRRSPLAGLTAFAVAGGTLLTGPPAYAAASYRYVAQNSASCSDTGPGTQEQPYCTIGAAAAAATAGTVVRIGSGTYRERVTVPRSGTPDLPITFEATGAGADRPWLAGATAGFVVDGQHDIVLRNVQVREATTGAVLDVRNASTVLLDGVRVEVPYRSAAQGIRLAGASGVTVRQSYLATHLAAVTMDAATRGVTVASSRFWGQNTDTGTGTGVEVAGSGVTVAGNEFHNWSEAAVATGSGAARAVVVNNAIEGWSGRGVVDRATGTMISNNDVVTYCADGIRIEGTSTGASVQNNVVRRAYAQQGIACDGPGVAITVLGAARPVTTVDYNNTYANGPTYSWDHTTMDLATFRGVSGQAAHDRHTQRPVDRQDSANSAAPGYPATDQIGQARADNPNVPNSGTGPVTYADRGPVETIVRPQAELGLALDLGTLAVTADAAASTPGWFPLASYRFDFGDGTVVTQSSPKATHRYADPGTYRVAVRVAGTDGSTAETARSVSVLRRVGTVGLLARSNLRYVAPLLDQSLGLRADHYGVDSVDKFDVADTGNGAVALFSRSRQRYVSADDNGNGRVLADDLAATGARRLTLIRNRDGSTSVRTSSGRYLSTSGSGGTLQAAGTTISRFEQFHLVDVANANRTLKARANGRYVTASSTAATPLIASATGVGVAQRFDLVELSNGNYGVFARANNRFVTAASLGTKPLVNTVVVPGRWEERFNFVRNRDGSTSIQSAVNGRFVTADDAGAGPLIARAVNITSWEQYTLG</sequence>
<name>A0A1C5GYY4_9ACTN</name>
<dbReference type="InterPro" id="IPR006626">
    <property type="entry name" value="PbH1"/>
</dbReference>
<dbReference type="InterPro" id="IPR035986">
    <property type="entry name" value="PKD_dom_sf"/>
</dbReference>
<dbReference type="GO" id="GO:0016837">
    <property type="term" value="F:carbon-oxygen lyase activity, acting on polysaccharides"/>
    <property type="evidence" value="ECO:0007669"/>
    <property type="project" value="TreeGrafter"/>
</dbReference>
<dbReference type="Pfam" id="PF13229">
    <property type="entry name" value="Beta_helix"/>
    <property type="match status" value="1"/>
</dbReference>
<dbReference type="Gene3D" id="2.80.10.50">
    <property type="match status" value="2"/>
</dbReference>
<feature type="region of interest" description="Disordered" evidence="4">
    <location>
        <begin position="356"/>
        <end position="410"/>
    </location>
</feature>
<evidence type="ECO:0000256" key="2">
    <source>
        <dbReference type="ARBA" id="ARBA00022525"/>
    </source>
</evidence>
<dbReference type="InterPro" id="IPR011050">
    <property type="entry name" value="Pectin_lyase_fold/virulence"/>
</dbReference>
<dbReference type="CDD" id="cd00146">
    <property type="entry name" value="PKD"/>
    <property type="match status" value="1"/>
</dbReference>
<dbReference type="SUPFAM" id="SSF49299">
    <property type="entry name" value="PKD domain"/>
    <property type="match status" value="1"/>
</dbReference>
<dbReference type="AlphaFoldDB" id="A0A1C5GYY4"/>
<feature type="chain" id="PRO_5008717143" evidence="5">
    <location>
        <begin position="28"/>
        <end position="764"/>
    </location>
</feature>
<dbReference type="EMBL" id="LT607751">
    <property type="protein sequence ID" value="SCG39029.1"/>
    <property type="molecule type" value="Genomic_DNA"/>
</dbReference>
<organism evidence="7 8">
    <name type="scientific">Micromonospora siamensis</name>
    <dbReference type="NCBI Taxonomy" id="299152"/>
    <lineage>
        <taxon>Bacteria</taxon>
        <taxon>Bacillati</taxon>
        <taxon>Actinomycetota</taxon>
        <taxon>Actinomycetes</taxon>
        <taxon>Micromonosporales</taxon>
        <taxon>Micromonosporaceae</taxon>
        <taxon>Micromonospora</taxon>
    </lineage>
</organism>
<dbReference type="SUPFAM" id="SSF50405">
    <property type="entry name" value="Actin-crosslinking proteins"/>
    <property type="match status" value="2"/>
</dbReference>
<evidence type="ECO:0000256" key="5">
    <source>
        <dbReference type="SAM" id="SignalP"/>
    </source>
</evidence>
<feature type="compositionally biased region" description="Basic and acidic residues" evidence="4">
    <location>
        <begin position="360"/>
        <end position="373"/>
    </location>
</feature>
<keyword evidence="8" id="KW-1185">Reference proteome</keyword>
<dbReference type="CDD" id="cd00257">
    <property type="entry name" value="beta-trefoil_FSCN-like"/>
    <property type="match status" value="2"/>
</dbReference>
<dbReference type="InterPro" id="IPR052052">
    <property type="entry name" value="Polysaccharide_Lyase_9"/>
</dbReference>
<dbReference type="InterPro" id="IPR039448">
    <property type="entry name" value="Beta_helix"/>
</dbReference>
<dbReference type="Gene3D" id="2.160.20.10">
    <property type="entry name" value="Single-stranded right-handed beta-helix, Pectin lyase-like"/>
    <property type="match status" value="1"/>
</dbReference>
<dbReference type="SUPFAM" id="SSF51126">
    <property type="entry name" value="Pectin lyase-like"/>
    <property type="match status" value="1"/>
</dbReference>
<dbReference type="Gene3D" id="2.60.40.10">
    <property type="entry name" value="Immunoglobulins"/>
    <property type="match status" value="1"/>
</dbReference>
<protein>
    <submittedName>
        <fullName evidence="7">Right handed beta helix region</fullName>
    </submittedName>
</protein>
<dbReference type="SMART" id="SM00089">
    <property type="entry name" value="PKD"/>
    <property type="match status" value="1"/>
</dbReference>
<dbReference type="InterPro" id="IPR012334">
    <property type="entry name" value="Pectin_lyas_fold"/>
</dbReference>
<keyword evidence="2" id="KW-0964">Secreted</keyword>
<evidence type="ECO:0000256" key="3">
    <source>
        <dbReference type="ARBA" id="ARBA00022729"/>
    </source>
</evidence>
<dbReference type="Pfam" id="PF18911">
    <property type="entry name" value="PKD_4"/>
    <property type="match status" value="1"/>
</dbReference>
<accession>A0A1C5GYY4</accession>
<dbReference type="RefSeq" id="WP_172880393.1">
    <property type="nucleotide sequence ID" value="NZ_JBHLYF010000015.1"/>
</dbReference>
<proteinExistence type="predicted"/>
<dbReference type="InterPro" id="IPR022409">
    <property type="entry name" value="PKD/Chitinase_dom"/>
</dbReference>
<dbReference type="Proteomes" id="UP000198210">
    <property type="component" value="Chromosome I"/>
</dbReference>
<keyword evidence="3 5" id="KW-0732">Signal</keyword>